<evidence type="ECO:0000259" key="3">
    <source>
        <dbReference type="Pfam" id="PF10145"/>
    </source>
</evidence>
<feature type="coiled-coil region" evidence="2">
    <location>
        <begin position="870"/>
        <end position="897"/>
    </location>
</feature>
<organism evidence="4 5">
    <name type="scientific">Pseudovibrio brasiliensis</name>
    <dbReference type="NCBI Taxonomy" id="1898042"/>
    <lineage>
        <taxon>Bacteria</taxon>
        <taxon>Pseudomonadati</taxon>
        <taxon>Pseudomonadota</taxon>
        <taxon>Alphaproteobacteria</taxon>
        <taxon>Hyphomicrobiales</taxon>
        <taxon>Stappiaceae</taxon>
        <taxon>Pseudovibrio</taxon>
    </lineage>
</organism>
<dbReference type="InterPro" id="IPR010090">
    <property type="entry name" value="Phage_tape_meas"/>
</dbReference>
<accession>A0ABX8AQJ0</accession>
<keyword evidence="1" id="KW-1188">Viral release from host cell</keyword>
<reference evidence="4 5" key="1">
    <citation type="journal article" date="2021" name="Angew. Chem. Int. Ed. Engl.">
        <title>A novel family of nonribosomal peptides modulate collective behavior in Pseudovibrio bacteria isolated from marine sponges.</title>
        <authorList>
            <person name="Ioca L.P."/>
            <person name="Dai Y."/>
            <person name="Kunakom S."/>
            <person name="Diaz-Espinosa J."/>
            <person name="Krunic A."/>
            <person name="Crnkovic C.M."/>
            <person name="Orjala J."/>
            <person name="Sanchez L.M."/>
            <person name="Ferreira A.G."/>
            <person name="Berlinck R.G.S."/>
            <person name="Eustaquio A.S."/>
        </authorList>
    </citation>
    <scope>NUCLEOTIDE SEQUENCE [LARGE SCALE GENOMIC DNA]</scope>
    <source>
        <strain evidence="4 5">Ab134</strain>
    </source>
</reference>
<dbReference type="NCBIfam" id="TIGR01760">
    <property type="entry name" value="tape_meas_TP901"/>
    <property type="match status" value="1"/>
</dbReference>
<feature type="coiled-coil region" evidence="2">
    <location>
        <begin position="97"/>
        <end position="225"/>
    </location>
</feature>
<dbReference type="PANTHER" id="PTHR37813">
    <property type="entry name" value="FELS-2 PROPHAGE PROTEIN"/>
    <property type="match status" value="1"/>
</dbReference>
<keyword evidence="5" id="KW-1185">Reference proteome</keyword>
<evidence type="ECO:0000313" key="5">
    <source>
        <dbReference type="Proteomes" id="UP000680706"/>
    </source>
</evidence>
<feature type="domain" description="Phage tail tape measure protein" evidence="3">
    <location>
        <begin position="360"/>
        <end position="556"/>
    </location>
</feature>
<dbReference type="Proteomes" id="UP000680706">
    <property type="component" value="Chromosome"/>
</dbReference>
<gene>
    <name evidence="4" type="ORF">KGB56_08230</name>
</gene>
<evidence type="ECO:0000256" key="2">
    <source>
        <dbReference type="SAM" id="Coils"/>
    </source>
</evidence>
<dbReference type="PANTHER" id="PTHR37813:SF1">
    <property type="entry name" value="FELS-2 PROPHAGE PROTEIN"/>
    <property type="match status" value="1"/>
</dbReference>
<proteinExistence type="predicted"/>
<dbReference type="Pfam" id="PF10145">
    <property type="entry name" value="PhageMin_Tail"/>
    <property type="match status" value="1"/>
</dbReference>
<dbReference type="RefSeq" id="WP_075699028.1">
    <property type="nucleotide sequence ID" value="NZ_CP074126.1"/>
</dbReference>
<keyword evidence="2" id="KW-0175">Coiled coil</keyword>
<sequence>MRKIETQLNLRVVSNMTREFQKTTGASAQAAKKFSEPWVREVKTLNSKMNQLGDFRKLEGQLDSLKNKTKAAYDTLSGRREQLAGLNSQAALLAGSYEAASERVRQLADRMQRLKAEQAETSKQLASNQAARKALEQQMRAAKKAKEPIDGLKAAIAELKAEEQGLKATRAAQKEQLTALNAETKEAGQEAKTLSKQLASTTREVKKVGRAYDQAEEGAEKLSRETRKVSKSLTDMKNGLRSAGMNVKDLTAEERKLAVAMDKTSEAIDAQNTKLNQQRQAAQVREQKQQAMKGKAVKAAAVGAGGAAAFYGSQRALRAMYNPVDVAIDVEDAFAGVKAKTSFENEEEEKKFKQATIDKSTQIAMPLTELFALQEEGSGAGIAKEDLMRFTELAGKTGVAFDLDGGLTGKVLAKTKTALGTDLEGLTDYVDAVNHLSNKTSSQAPDLLNYFSRVAGRFGKAGFTQNQTLALGSSMIASNFAPEVVATTFKNVINTLTGADTLSKDKREAFDEIGMDPVQVAKDMQVDAFGTLLKVVEKLGGVEEYRRLAIENKLFGQEAAAFGGLTANVQLLKDTYKLVQNDGQYDPNNDYAGYKGSAEAEFKSRSATTKNELQLLSNEMYALKAQFGETMLPVVRAVSKSIREFLAPLRDWVRENPDQAKLAGTIAAVVAGLVAVGGALTALVATATVAALGLRMATGTLRGRRAAGVLSEVLLGGGVESSGRKTGTSVKGKKGLWGSFSGFLGKAGRLAGTLSGALAYKEVAEAASNGLDWGVGKIIPAHAEAGQKADLLQQKQEEYWASRDDWWQRYNPLAETPKELTAIRDQIYGPRETKTQNAFTGDLATAKEKLAFIDNKIAKVKGTPLEASQLMTLNRARDQLTQSIAKLEKELQASQIAQALQQKADQIKAVAVQLATPQAKPVPAFARGGITGRGPALVGENGPEYIWTNKGQYVSNNNQLKQIRALAASAAIAMPLGLSLPQPPAQAALFTPPSVQLQGAGSSARSVPLVGELHVHISGGGGKDARALGKDVGRETVKAIRQYHSDGGI</sequence>
<dbReference type="EMBL" id="CP074126">
    <property type="protein sequence ID" value="QUS57365.1"/>
    <property type="molecule type" value="Genomic_DNA"/>
</dbReference>
<protein>
    <submittedName>
        <fullName evidence="4">Phage tail tape measure protein</fullName>
    </submittedName>
</protein>
<name>A0ABX8AQJ0_9HYPH</name>
<evidence type="ECO:0000313" key="4">
    <source>
        <dbReference type="EMBL" id="QUS57365.1"/>
    </source>
</evidence>
<evidence type="ECO:0000256" key="1">
    <source>
        <dbReference type="ARBA" id="ARBA00022612"/>
    </source>
</evidence>